<dbReference type="STRING" id="105231.A0A1Y1ILZ9"/>
<proteinExistence type="inferred from homology"/>
<evidence type="ECO:0000313" key="13">
    <source>
        <dbReference type="Proteomes" id="UP000054558"/>
    </source>
</evidence>
<evidence type="ECO:0000256" key="2">
    <source>
        <dbReference type="ARBA" id="ARBA00008820"/>
    </source>
</evidence>
<keyword evidence="4 10" id="KW-0812">Transmembrane</keyword>
<keyword evidence="13" id="KW-1185">Reference proteome</keyword>
<evidence type="ECO:0000256" key="1">
    <source>
        <dbReference type="ARBA" id="ARBA00004141"/>
    </source>
</evidence>
<evidence type="ECO:0000256" key="10">
    <source>
        <dbReference type="SAM" id="Phobius"/>
    </source>
</evidence>
<organism evidence="12 13">
    <name type="scientific">Klebsormidium nitens</name>
    <name type="common">Green alga</name>
    <name type="synonym">Ulothrix nitens</name>
    <dbReference type="NCBI Taxonomy" id="105231"/>
    <lineage>
        <taxon>Eukaryota</taxon>
        <taxon>Viridiplantae</taxon>
        <taxon>Streptophyta</taxon>
        <taxon>Klebsormidiophyceae</taxon>
        <taxon>Klebsormidiales</taxon>
        <taxon>Klebsormidiaceae</taxon>
        <taxon>Klebsormidium</taxon>
    </lineage>
</organism>
<dbReference type="EMBL" id="DF237830">
    <property type="protein sequence ID" value="GAQ91915.1"/>
    <property type="molecule type" value="Genomic_DNA"/>
</dbReference>
<feature type="transmembrane region" description="Helical" evidence="10">
    <location>
        <begin position="193"/>
        <end position="212"/>
    </location>
</feature>
<dbReference type="Pfam" id="PF02605">
    <property type="entry name" value="PsaL"/>
    <property type="match status" value="1"/>
</dbReference>
<dbReference type="SUPFAM" id="SSF81568">
    <property type="entry name" value="Photosystem I reaction center subunit XI, PsaL"/>
    <property type="match status" value="1"/>
</dbReference>
<evidence type="ECO:0000313" key="12">
    <source>
        <dbReference type="EMBL" id="GAQ91915.1"/>
    </source>
</evidence>
<evidence type="ECO:0000256" key="9">
    <source>
        <dbReference type="ARBA" id="ARBA00070554"/>
    </source>
</evidence>
<evidence type="ECO:0000259" key="11">
    <source>
        <dbReference type="Pfam" id="PF02605"/>
    </source>
</evidence>
<dbReference type="GO" id="GO:0009538">
    <property type="term" value="C:photosystem I reaction center"/>
    <property type="evidence" value="ECO:0007669"/>
    <property type="project" value="InterPro"/>
</dbReference>
<dbReference type="InterPro" id="IPR036592">
    <property type="entry name" value="PSI_PsaL_sf"/>
</dbReference>
<evidence type="ECO:0000256" key="4">
    <source>
        <dbReference type="ARBA" id="ARBA00022692"/>
    </source>
</evidence>
<dbReference type="OrthoDB" id="35506at2759"/>
<evidence type="ECO:0000256" key="3">
    <source>
        <dbReference type="ARBA" id="ARBA00022531"/>
    </source>
</evidence>
<name>A0A1Y1ILZ9_KLENI</name>
<comment type="similarity">
    <text evidence="2">Belongs to the PsaL family.</text>
</comment>
<keyword evidence="3" id="KW-0602">Photosynthesis</keyword>
<dbReference type="InterPro" id="IPR022980">
    <property type="entry name" value="PSI_suXI"/>
</dbReference>
<evidence type="ECO:0000256" key="6">
    <source>
        <dbReference type="ARBA" id="ARBA00022989"/>
    </source>
</evidence>
<evidence type="ECO:0000256" key="7">
    <source>
        <dbReference type="ARBA" id="ARBA00023136"/>
    </source>
</evidence>
<sequence length="221" mass="23294">MASVCTASVSQAAALSFGATKAVQNVQSGKRAFLGHRVSGLSAPRKLAVRNFCVRAAGAAPKQQIVTPINNDPFIGFLETPVTSTPAVTWYLSNLPAYRIGVDPLLRGVEIGLAHGFLLAGPFIKTGPLRNTAVATEAGSLAAGGLVVILSICLTIYGLATFQESTPEEKKLTLTGRKLESDPLQTSEGWSRFTGGFFFAGLLGSGWAYWLLTNFGDAYPV</sequence>
<comment type="subcellular location">
    <subcellularLocation>
        <location evidence="1">Membrane</location>
        <topology evidence="1">Multi-pass membrane protein</topology>
    </subcellularLocation>
</comment>
<dbReference type="FunFam" id="1.20.1240.10:FF:000001">
    <property type="entry name" value="Photosystem I reaction center subunit XI"/>
    <property type="match status" value="1"/>
</dbReference>
<dbReference type="GO" id="GO:0015979">
    <property type="term" value="P:photosynthesis"/>
    <property type="evidence" value="ECO:0007669"/>
    <property type="project" value="UniProtKB-KW"/>
</dbReference>
<reference evidence="12 13" key="1">
    <citation type="journal article" date="2014" name="Nat. Commun.">
        <title>Klebsormidium flaccidum genome reveals primary factors for plant terrestrial adaptation.</title>
        <authorList>
            <person name="Hori K."/>
            <person name="Maruyama F."/>
            <person name="Fujisawa T."/>
            <person name="Togashi T."/>
            <person name="Yamamoto N."/>
            <person name="Seo M."/>
            <person name="Sato S."/>
            <person name="Yamada T."/>
            <person name="Mori H."/>
            <person name="Tajima N."/>
            <person name="Moriyama T."/>
            <person name="Ikeuchi M."/>
            <person name="Watanabe M."/>
            <person name="Wada H."/>
            <person name="Kobayashi K."/>
            <person name="Saito M."/>
            <person name="Masuda T."/>
            <person name="Sasaki-Sekimoto Y."/>
            <person name="Mashiguchi K."/>
            <person name="Awai K."/>
            <person name="Shimojima M."/>
            <person name="Masuda S."/>
            <person name="Iwai M."/>
            <person name="Nobusawa T."/>
            <person name="Narise T."/>
            <person name="Kondo S."/>
            <person name="Saito H."/>
            <person name="Sato R."/>
            <person name="Murakawa M."/>
            <person name="Ihara Y."/>
            <person name="Oshima-Yamada Y."/>
            <person name="Ohtaka K."/>
            <person name="Satoh M."/>
            <person name="Sonobe K."/>
            <person name="Ishii M."/>
            <person name="Ohtani R."/>
            <person name="Kanamori-Sato M."/>
            <person name="Honoki R."/>
            <person name="Miyazaki D."/>
            <person name="Mochizuki H."/>
            <person name="Umetsu J."/>
            <person name="Higashi K."/>
            <person name="Shibata D."/>
            <person name="Kamiya Y."/>
            <person name="Sato N."/>
            <person name="Nakamura Y."/>
            <person name="Tabata S."/>
            <person name="Ida S."/>
            <person name="Kurokawa K."/>
            <person name="Ohta H."/>
        </authorList>
    </citation>
    <scope>NUCLEOTIDE SEQUENCE [LARGE SCALE GENOMIC DNA]</scope>
    <source>
        <strain evidence="12 13">NIES-2285</strain>
    </source>
</reference>
<feature type="domain" description="Photosystem I PsaL reaction centre subunit XI" evidence="11">
    <location>
        <begin position="66"/>
        <end position="215"/>
    </location>
</feature>
<evidence type="ECO:0000256" key="5">
    <source>
        <dbReference type="ARBA" id="ARBA00022836"/>
    </source>
</evidence>
<dbReference type="AlphaFoldDB" id="A0A1Y1ILZ9"/>
<dbReference type="Proteomes" id="UP000054558">
    <property type="component" value="Unassembled WGS sequence"/>
</dbReference>
<evidence type="ECO:0000256" key="8">
    <source>
        <dbReference type="ARBA" id="ARBA00032768"/>
    </source>
</evidence>
<keyword evidence="5" id="KW-0603">Photosystem I</keyword>
<keyword evidence="6 10" id="KW-1133">Transmembrane helix</keyword>
<feature type="transmembrane region" description="Helical" evidence="10">
    <location>
        <begin position="141"/>
        <end position="162"/>
    </location>
</feature>
<dbReference type="Gene3D" id="1.20.1240.10">
    <property type="entry name" value="Photosystem I PsaL, reaction centre subunit XI"/>
    <property type="match status" value="1"/>
</dbReference>
<dbReference type="PANTHER" id="PTHR34803:SF2">
    <property type="entry name" value="PHOTOSYSTEM I REACTION CENTER SUBUNIT XI, CHLOROPLASTIC"/>
    <property type="match status" value="1"/>
</dbReference>
<keyword evidence="7 10" id="KW-0472">Membrane</keyword>
<protein>
    <recommendedName>
        <fullName evidence="9">Photosystem I reaction center subunit XI, chloroplastic</fullName>
    </recommendedName>
    <alternativeName>
        <fullName evidence="8">PSI subunit V</fullName>
    </alternativeName>
</protein>
<accession>A0A1Y1ILZ9</accession>
<dbReference type="PANTHER" id="PTHR34803">
    <property type="entry name" value="PHOTOSYSTEM I REACTION CENTER SUBUNIT XI, CHLOROPLASTIC"/>
    <property type="match status" value="1"/>
</dbReference>
<dbReference type="InterPro" id="IPR003757">
    <property type="entry name" value="PSI_PsaL"/>
</dbReference>
<gene>
    <name evidence="12" type="ORF">KFL_008810040</name>
</gene>
<dbReference type="OMA" id="GPFTICG"/>